<evidence type="ECO:0000313" key="2">
    <source>
        <dbReference type="Proteomes" id="UP000298030"/>
    </source>
</evidence>
<organism evidence="1 2">
    <name type="scientific">Coprinellus micaceus</name>
    <name type="common">Glistening ink-cap mushroom</name>
    <name type="synonym">Coprinus micaceus</name>
    <dbReference type="NCBI Taxonomy" id="71717"/>
    <lineage>
        <taxon>Eukaryota</taxon>
        <taxon>Fungi</taxon>
        <taxon>Dikarya</taxon>
        <taxon>Basidiomycota</taxon>
        <taxon>Agaricomycotina</taxon>
        <taxon>Agaricomycetes</taxon>
        <taxon>Agaricomycetidae</taxon>
        <taxon>Agaricales</taxon>
        <taxon>Agaricineae</taxon>
        <taxon>Psathyrellaceae</taxon>
        <taxon>Coprinellus</taxon>
    </lineage>
</organism>
<evidence type="ECO:0000313" key="1">
    <source>
        <dbReference type="EMBL" id="TEB23478.1"/>
    </source>
</evidence>
<sequence length="79" mass="8148">MSGGKEPGGPTYVTDGLTSGAVANEKCYFQVFIGPTTTASDVHLLFDCKLCINTTTSAGATATHPGQMSKDVYADDLGD</sequence>
<accession>A0A4Y7SPA0</accession>
<keyword evidence="2" id="KW-1185">Reference proteome</keyword>
<protein>
    <submittedName>
        <fullName evidence="1">Uncharacterized protein</fullName>
    </submittedName>
</protein>
<dbReference type="EMBL" id="QPFP01000077">
    <property type="protein sequence ID" value="TEB23478.1"/>
    <property type="molecule type" value="Genomic_DNA"/>
</dbReference>
<name>A0A4Y7SPA0_COPMI</name>
<dbReference type="AlphaFoldDB" id="A0A4Y7SPA0"/>
<dbReference type="Proteomes" id="UP000298030">
    <property type="component" value="Unassembled WGS sequence"/>
</dbReference>
<reference evidence="1 2" key="1">
    <citation type="journal article" date="2019" name="Nat. Ecol. Evol.">
        <title>Megaphylogeny resolves global patterns of mushroom evolution.</title>
        <authorList>
            <person name="Varga T."/>
            <person name="Krizsan K."/>
            <person name="Foldi C."/>
            <person name="Dima B."/>
            <person name="Sanchez-Garcia M."/>
            <person name="Sanchez-Ramirez S."/>
            <person name="Szollosi G.J."/>
            <person name="Szarkandi J.G."/>
            <person name="Papp V."/>
            <person name="Albert L."/>
            <person name="Andreopoulos W."/>
            <person name="Angelini C."/>
            <person name="Antonin V."/>
            <person name="Barry K.W."/>
            <person name="Bougher N.L."/>
            <person name="Buchanan P."/>
            <person name="Buyck B."/>
            <person name="Bense V."/>
            <person name="Catcheside P."/>
            <person name="Chovatia M."/>
            <person name="Cooper J."/>
            <person name="Damon W."/>
            <person name="Desjardin D."/>
            <person name="Finy P."/>
            <person name="Geml J."/>
            <person name="Haridas S."/>
            <person name="Hughes K."/>
            <person name="Justo A."/>
            <person name="Karasinski D."/>
            <person name="Kautmanova I."/>
            <person name="Kiss B."/>
            <person name="Kocsube S."/>
            <person name="Kotiranta H."/>
            <person name="LaButti K.M."/>
            <person name="Lechner B.E."/>
            <person name="Liimatainen K."/>
            <person name="Lipzen A."/>
            <person name="Lukacs Z."/>
            <person name="Mihaltcheva S."/>
            <person name="Morgado L.N."/>
            <person name="Niskanen T."/>
            <person name="Noordeloos M.E."/>
            <person name="Ohm R.A."/>
            <person name="Ortiz-Santana B."/>
            <person name="Ovrebo C."/>
            <person name="Racz N."/>
            <person name="Riley R."/>
            <person name="Savchenko A."/>
            <person name="Shiryaev A."/>
            <person name="Soop K."/>
            <person name="Spirin V."/>
            <person name="Szebenyi C."/>
            <person name="Tomsovsky M."/>
            <person name="Tulloss R.E."/>
            <person name="Uehling J."/>
            <person name="Grigoriev I.V."/>
            <person name="Vagvolgyi C."/>
            <person name="Papp T."/>
            <person name="Martin F.M."/>
            <person name="Miettinen O."/>
            <person name="Hibbett D.S."/>
            <person name="Nagy L.G."/>
        </authorList>
    </citation>
    <scope>NUCLEOTIDE SEQUENCE [LARGE SCALE GENOMIC DNA]</scope>
    <source>
        <strain evidence="1 2">FP101781</strain>
    </source>
</reference>
<comment type="caution">
    <text evidence="1">The sequence shown here is derived from an EMBL/GenBank/DDBJ whole genome shotgun (WGS) entry which is preliminary data.</text>
</comment>
<proteinExistence type="predicted"/>
<gene>
    <name evidence="1" type="ORF">FA13DRAFT_1408938</name>
</gene>